<dbReference type="Proteomes" id="UP001070176">
    <property type="component" value="Unassembled WGS sequence"/>
</dbReference>
<dbReference type="RefSeq" id="WP_267279874.1">
    <property type="nucleotide sequence ID" value="NZ_JAOVZV010000001.1"/>
</dbReference>
<comment type="caution">
    <text evidence="1">The sequence shown here is derived from an EMBL/GenBank/DDBJ whole genome shotgun (WGS) entry which is preliminary data.</text>
</comment>
<evidence type="ECO:0000313" key="2">
    <source>
        <dbReference type="Proteomes" id="UP001070176"/>
    </source>
</evidence>
<name>A0ABT3XZD0_9FLAO</name>
<organism evidence="1 2">
    <name type="scientific">Chryseobacterium luquanense</name>
    <dbReference type="NCBI Taxonomy" id="2983766"/>
    <lineage>
        <taxon>Bacteria</taxon>
        <taxon>Pseudomonadati</taxon>
        <taxon>Bacteroidota</taxon>
        <taxon>Flavobacteriia</taxon>
        <taxon>Flavobacteriales</taxon>
        <taxon>Weeksellaceae</taxon>
        <taxon>Chryseobacterium group</taxon>
        <taxon>Chryseobacterium</taxon>
    </lineage>
</organism>
<evidence type="ECO:0000313" key="1">
    <source>
        <dbReference type="EMBL" id="MCX8531225.1"/>
    </source>
</evidence>
<reference evidence="1" key="1">
    <citation type="submission" date="2022-10" db="EMBL/GenBank/DDBJ databases">
        <title>Chryseobacterium sp. nov., a novel bacterial species.</title>
        <authorList>
            <person name="Cao Y."/>
        </authorList>
    </citation>
    <scope>NUCLEOTIDE SEQUENCE</scope>
    <source>
        <strain evidence="1">KC 927</strain>
    </source>
</reference>
<sequence length="47" mass="5384">MLSRLQKERLWFCIQVLAAVSGMNEDHVCASVHTTLVSYWAKQFAKS</sequence>
<proteinExistence type="predicted"/>
<keyword evidence="2" id="KW-1185">Reference proteome</keyword>
<dbReference type="EMBL" id="JAOVZV010000001">
    <property type="protein sequence ID" value="MCX8531225.1"/>
    <property type="molecule type" value="Genomic_DNA"/>
</dbReference>
<dbReference type="Gene3D" id="3.10.310.10">
    <property type="entry name" value="Diaminopimelate Epimerase, Chain A, domain 1"/>
    <property type="match status" value="1"/>
</dbReference>
<protein>
    <submittedName>
        <fullName evidence="1">Uncharacterized protein</fullName>
    </submittedName>
</protein>
<accession>A0ABT3XZD0</accession>
<gene>
    <name evidence="1" type="ORF">OEA66_02530</name>
</gene>